<reference evidence="6 7" key="1">
    <citation type="submission" date="2016-11" db="EMBL/GenBank/DDBJ databases">
        <authorList>
            <person name="Jaros S."/>
            <person name="Januszkiewicz K."/>
            <person name="Wedrychowicz H."/>
        </authorList>
    </citation>
    <scope>NUCLEOTIDE SEQUENCE [LARGE SCALE GENOMIC DNA]</scope>
    <source>
        <strain evidence="6 7">GAS499</strain>
    </source>
</reference>
<dbReference type="PANTHER" id="PTHR30085">
    <property type="entry name" value="AMINO ACID ABC TRANSPORTER PERMEASE"/>
    <property type="match status" value="1"/>
</dbReference>
<protein>
    <submittedName>
        <fullName evidence="6">L-glutamate-binding protein /L-aspartate-binding protein</fullName>
    </submittedName>
</protein>
<dbReference type="GO" id="GO:0005576">
    <property type="term" value="C:extracellular region"/>
    <property type="evidence" value="ECO:0007669"/>
    <property type="project" value="TreeGrafter"/>
</dbReference>
<keyword evidence="3 4" id="KW-0732">Signal</keyword>
<gene>
    <name evidence="6" type="ORF">SAMN05444159_4735</name>
</gene>
<evidence type="ECO:0000259" key="5">
    <source>
        <dbReference type="SMART" id="SM00062"/>
    </source>
</evidence>
<feature type="chain" id="PRO_5011980093" evidence="4">
    <location>
        <begin position="23"/>
        <end position="301"/>
    </location>
</feature>
<dbReference type="AlphaFoldDB" id="A0A1M6X238"/>
<feature type="domain" description="Solute-binding protein family 3/N-terminal" evidence="5">
    <location>
        <begin position="39"/>
        <end position="271"/>
    </location>
</feature>
<dbReference type="SMART" id="SM00062">
    <property type="entry name" value="PBPb"/>
    <property type="match status" value="1"/>
</dbReference>
<dbReference type="GO" id="GO:0006865">
    <property type="term" value="P:amino acid transport"/>
    <property type="evidence" value="ECO:0007669"/>
    <property type="project" value="TreeGrafter"/>
</dbReference>
<evidence type="ECO:0000313" key="7">
    <source>
        <dbReference type="Proteomes" id="UP000189935"/>
    </source>
</evidence>
<feature type="signal peptide" evidence="4">
    <location>
        <begin position="1"/>
        <end position="22"/>
    </location>
</feature>
<comment type="similarity">
    <text evidence="1">Belongs to the bacterial solute-binding protein 3 family.</text>
</comment>
<sequence length="301" mass="32372">MTKLVRGLVASCLLLAFSPPLASAQSLGPALQKIKDAGTITIGNRDSSVPFSYLDDNQKPIGFSLDLCSLVVAKVKARLGLPDLKTAYQAVNSSNRIPLVKNGTVDIECGSTANTIARQQEVAYSVIFYAPQFKWIALKSSGLKTTDDLKGKTVAVTQGTNTAQFVAKLNTDKGLGMKILQGKDHAESFLLVDTGRASAFMEDDILLAGLKATSAAPDNFAFLADAFPSDPYGVMMSKGDPEFKKLVDDALTEAMKSGLYDKLYAKWFESPIPPKNINLNFPQSDKLKELVKVPSDKANGQ</sequence>
<dbReference type="Proteomes" id="UP000189935">
    <property type="component" value="Chromosome I"/>
</dbReference>
<keyword evidence="2" id="KW-0813">Transport</keyword>
<dbReference type="Pfam" id="PF00497">
    <property type="entry name" value="SBP_bac_3"/>
    <property type="match status" value="1"/>
</dbReference>
<evidence type="ECO:0000256" key="3">
    <source>
        <dbReference type="ARBA" id="ARBA00022729"/>
    </source>
</evidence>
<dbReference type="InterPro" id="IPR051455">
    <property type="entry name" value="Bact_solute-bind_prot3"/>
</dbReference>
<dbReference type="OrthoDB" id="7240770at2"/>
<proteinExistence type="inferred from homology"/>
<dbReference type="PANTHER" id="PTHR30085:SF2">
    <property type="entry name" value="GLUTAMATE_ASPARTATE IMPORT SOLUTE-BINDING PROTEIN"/>
    <property type="match status" value="1"/>
</dbReference>
<dbReference type="SUPFAM" id="SSF53850">
    <property type="entry name" value="Periplasmic binding protein-like II"/>
    <property type="match status" value="1"/>
</dbReference>
<name>A0A1M6X238_9BRAD</name>
<dbReference type="Gene3D" id="3.40.190.10">
    <property type="entry name" value="Periplasmic binding protein-like II"/>
    <property type="match status" value="2"/>
</dbReference>
<dbReference type="CDD" id="cd13688">
    <property type="entry name" value="PBP2_GltI_DEBP"/>
    <property type="match status" value="1"/>
</dbReference>
<evidence type="ECO:0000256" key="2">
    <source>
        <dbReference type="ARBA" id="ARBA00022448"/>
    </source>
</evidence>
<dbReference type="RefSeq" id="WP_079541959.1">
    <property type="nucleotide sequence ID" value="NZ_LT670844.1"/>
</dbReference>
<organism evidence="6 7">
    <name type="scientific">Bradyrhizobium lablabi</name>
    <dbReference type="NCBI Taxonomy" id="722472"/>
    <lineage>
        <taxon>Bacteria</taxon>
        <taxon>Pseudomonadati</taxon>
        <taxon>Pseudomonadota</taxon>
        <taxon>Alphaproteobacteria</taxon>
        <taxon>Hyphomicrobiales</taxon>
        <taxon>Nitrobacteraceae</taxon>
        <taxon>Bradyrhizobium</taxon>
    </lineage>
</organism>
<dbReference type="GO" id="GO:0030288">
    <property type="term" value="C:outer membrane-bounded periplasmic space"/>
    <property type="evidence" value="ECO:0007669"/>
    <property type="project" value="TreeGrafter"/>
</dbReference>
<dbReference type="EMBL" id="LT670844">
    <property type="protein sequence ID" value="SHK99909.1"/>
    <property type="molecule type" value="Genomic_DNA"/>
</dbReference>
<evidence type="ECO:0000313" key="6">
    <source>
        <dbReference type="EMBL" id="SHK99909.1"/>
    </source>
</evidence>
<evidence type="ECO:0000256" key="4">
    <source>
        <dbReference type="SAM" id="SignalP"/>
    </source>
</evidence>
<evidence type="ECO:0000256" key="1">
    <source>
        <dbReference type="ARBA" id="ARBA00010333"/>
    </source>
</evidence>
<dbReference type="InterPro" id="IPR001638">
    <property type="entry name" value="Solute-binding_3/MltF_N"/>
</dbReference>
<accession>A0A1M6X238</accession>